<sequence>MASERFGHLLRRRYEERSTVPRKPIQLTDGGGPTTLQGHPPSIATPPPPLPFSPHLPISCAGHTSPQPLTPHAIVKSRTRSTTASSATTIAKELRARLDADDDDEHATLRAQVTLWDRIRPILAANDASVGLEALDTLVVSVLAEDDELPPLLDRTVVIVPHPDASIRGEVPAHPLFSFVASPYHRKRPSTRGGSKAAGPANKKQRQLRRAPSILQNLPAHVFAKLRADLEQLEQAATDLGTVVVRLAYRWCGQRAWYDPAAYRDLCLTHYRLVMQFRAVFLDCALYAPTTKANERRKQKLNAIVARFQFLSRNVELFGYYGFLRLIEKGAHDNLMWLGGKAAKHSASAKAAKADHDEDDVPAQEDLATVLRTNPSRYKVIIGRILDPSRVDEDGYASIPELLEQTHALDPTRPEHLRLTNRALTRVVLDVQGSDPPYPNWVGNTNRGDWKKLLASEDLQATIDEVEQLLANDEPVAVFNQKPFQDTEKGEDDSDYEVDGLPTIRPPSRRKPSVSPTPKARMKKGEHSGLTESEASEDEPSDAESEDKPLDKTPKGKLYESSDDDEEEADSSTNDKAGKEAAATPGSSSSTKTPSPSDDKPSGKGHDKGRDKNPRKTP</sequence>
<comment type="caution">
    <text evidence="2">The sequence shown here is derived from an EMBL/GenBank/DDBJ whole genome shotgun (WGS) entry which is preliminary data.</text>
</comment>
<proteinExistence type="predicted"/>
<feature type="region of interest" description="Disordered" evidence="1">
    <location>
        <begin position="477"/>
        <end position="618"/>
    </location>
</feature>
<feature type="compositionally biased region" description="Acidic residues" evidence="1">
    <location>
        <begin position="561"/>
        <end position="570"/>
    </location>
</feature>
<feature type="compositionally biased region" description="Basic and acidic residues" evidence="1">
    <location>
        <begin position="597"/>
        <end position="618"/>
    </location>
</feature>
<dbReference type="Proteomes" id="UP000429607">
    <property type="component" value="Unassembled WGS sequence"/>
</dbReference>
<name>A0A6A3LH40_9STRA</name>
<evidence type="ECO:0000313" key="2">
    <source>
        <dbReference type="EMBL" id="KAE9015143.1"/>
    </source>
</evidence>
<reference evidence="2 3" key="1">
    <citation type="submission" date="2018-09" db="EMBL/GenBank/DDBJ databases">
        <title>Genomic investigation of the strawberry pathogen Phytophthora fragariae indicates pathogenicity is determined by transcriptional variation in three key races.</title>
        <authorList>
            <person name="Adams T.M."/>
            <person name="Armitage A.D."/>
            <person name="Sobczyk M.K."/>
            <person name="Bates H.J."/>
            <person name="Dunwell J.M."/>
            <person name="Nellist C.F."/>
            <person name="Harrison R.J."/>
        </authorList>
    </citation>
    <scope>NUCLEOTIDE SEQUENCE [LARGE SCALE GENOMIC DNA]</scope>
    <source>
        <strain evidence="2 3">SCRP249</strain>
    </source>
</reference>
<feature type="compositionally biased region" description="Acidic residues" evidence="1">
    <location>
        <begin position="534"/>
        <end position="545"/>
    </location>
</feature>
<evidence type="ECO:0000313" key="3">
    <source>
        <dbReference type="Proteomes" id="UP000429607"/>
    </source>
</evidence>
<dbReference type="EMBL" id="QXFV01001102">
    <property type="protein sequence ID" value="KAE9015143.1"/>
    <property type="molecule type" value="Genomic_DNA"/>
</dbReference>
<evidence type="ECO:0000256" key="1">
    <source>
        <dbReference type="SAM" id="MobiDB-lite"/>
    </source>
</evidence>
<accession>A0A6A3LH40</accession>
<organism evidence="2 3">
    <name type="scientific">Phytophthora rubi</name>
    <dbReference type="NCBI Taxonomy" id="129364"/>
    <lineage>
        <taxon>Eukaryota</taxon>
        <taxon>Sar</taxon>
        <taxon>Stramenopiles</taxon>
        <taxon>Oomycota</taxon>
        <taxon>Peronosporomycetes</taxon>
        <taxon>Peronosporales</taxon>
        <taxon>Peronosporaceae</taxon>
        <taxon>Phytophthora</taxon>
    </lineage>
</organism>
<feature type="compositionally biased region" description="Acidic residues" evidence="1">
    <location>
        <begin position="489"/>
        <end position="498"/>
    </location>
</feature>
<protein>
    <submittedName>
        <fullName evidence="2">Uncharacterized protein</fullName>
    </submittedName>
</protein>
<feature type="compositionally biased region" description="Basic and acidic residues" evidence="1">
    <location>
        <begin position="546"/>
        <end position="560"/>
    </location>
</feature>
<gene>
    <name evidence="2" type="ORF">PR001_g14970</name>
</gene>
<feature type="compositionally biased region" description="Low complexity" evidence="1">
    <location>
        <begin position="584"/>
        <end position="596"/>
    </location>
</feature>
<feature type="region of interest" description="Disordered" evidence="1">
    <location>
        <begin position="185"/>
        <end position="210"/>
    </location>
</feature>
<feature type="compositionally biased region" description="Pro residues" evidence="1">
    <location>
        <begin position="43"/>
        <end position="54"/>
    </location>
</feature>
<dbReference type="AlphaFoldDB" id="A0A6A3LH40"/>
<feature type="region of interest" description="Disordered" evidence="1">
    <location>
        <begin position="1"/>
        <end position="71"/>
    </location>
</feature>